<dbReference type="InterPro" id="IPR039650">
    <property type="entry name" value="HdrA-like"/>
</dbReference>
<name>A0A1M5UC12_9FIRM</name>
<keyword evidence="1" id="KW-0004">4Fe-4S</keyword>
<dbReference type="Gene3D" id="3.50.50.60">
    <property type="entry name" value="FAD/NAD(P)-binding domain"/>
    <property type="match status" value="1"/>
</dbReference>
<dbReference type="GO" id="GO:0051539">
    <property type="term" value="F:4 iron, 4 sulfur cluster binding"/>
    <property type="evidence" value="ECO:0007669"/>
    <property type="project" value="UniProtKB-KW"/>
</dbReference>
<keyword evidence="2" id="KW-0479">Metal-binding</keyword>
<evidence type="ECO:0000256" key="2">
    <source>
        <dbReference type="ARBA" id="ARBA00022723"/>
    </source>
</evidence>
<evidence type="ECO:0000256" key="1">
    <source>
        <dbReference type="ARBA" id="ARBA00022485"/>
    </source>
</evidence>
<dbReference type="STRING" id="1123282.SAMN02745823_00447"/>
<dbReference type="PANTHER" id="PTHR43498:SF1">
    <property type="entry name" value="COB--COM HETERODISULFIDE REDUCTASE IRON-SULFUR SUBUNIT A"/>
    <property type="match status" value="1"/>
</dbReference>
<dbReference type="InterPro" id="IPR036188">
    <property type="entry name" value="FAD/NAD-bd_sf"/>
</dbReference>
<dbReference type="Proteomes" id="UP000183995">
    <property type="component" value="Unassembled WGS sequence"/>
</dbReference>
<organism evidence="6 7">
    <name type="scientific">Sporobacter termitidis DSM 10068</name>
    <dbReference type="NCBI Taxonomy" id="1123282"/>
    <lineage>
        <taxon>Bacteria</taxon>
        <taxon>Bacillati</taxon>
        <taxon>Bacillota</taxon>
        <taxon>Clostridia</taxon>
        <taxon>Eubacteriales</taxon>
        <taxon>Oscillospiraceae</taxon>
        <taxon>Sporobacter</taxon>
    </lineage>
</organism>
<proteinExistence type="predicted"/>
<sequence length="480" mass="53516">MVRDYKYDVIVCGGGTSGVSAAIAAARGGAKTLLIERLGALGGQMNVFGPPGFSYAYLYNEAGERVIDGFIGETHERLLKENHARPTDMNAYRSGSDYIFSFVDPEWWGLLIYEMMTENNVNLLLHSLVVDVIKDGSGIHGVVVENAAGRQYFEAKVVIECTGEGDIAVRAGCEYELLPREENEPHTVCFTLDGINWDETLAYIKAHPDQILPRGDMDRTPEERYELIRNVKDIAELGDMLGFFDIMNEAIKNGDWHPYAGMGFFIGPKPDGNHLQAHCQHSAQVPNLWSCDPWDLTYGEVENRRQIKIAVNAFRKYMPGFQNAYLTKMGIEMRLRDGRRIMGDYVLGWDDVAEGRRHFDCIGKSTFSAGAVHVADNRTIAASAKGTVKPPNKGTYDLPYRMLVPRKIENLLIAGKHVSAERCAYQRFLQETMVSGQAAGAAAALCVKHGVTPRQLEAENYIKELQDVLRSQRVILDGVR</sequence>
<keyword evidence="7" id="KW-1185">Reference proteome</keyword>
<dbReference type="GO" id="GO:0016491">
    <property type="term" value="F:oxidoreductase activity"/>
    <property type="evidence" value="ECO:0007669"/>
    <property type="project" value="UniProtKB-KW"/>
</dbReference>
<protein>
    <submittedName>
        <fullName evidence="6">FAD dependent oxidoreductase</fullName>
    </submittedName>
</protein>
<dbReference type="GO" id="GO:0046872">
    <property type="term" value="F:metal ion binding"/>
    <property type="evidence" value="ECO:0007669"/>
    <property type="project" value="UniProtKB-KW"/>
</dbReference>
<reference evidence="6 7" key="1">
    <citation type="submission" date="2016-11" db="EMBL/GenBank/DDBJ databases">
        <authorList>
            <person name="Jaros S."/>
            <person name="Januszkiewicz K."/>
            <person name="Wedrychowicz H."/>
        </authorList>
    </citation>
    <scope>NUCLEOTIDE SEQUENCE [LARGE SCALE GENOMIC DNA]</scope>
    <source>
        <strain evidence="6 7">DSM 10068</strain>
    </source>
</reference>
<evidence type="ECO:0000313" key="6">
    <source>
        <dbReference type="EMBL" id="SHH60552.1"/>
    </source>
</evidence>
<keyword evidence="3" id="KW-0560">Oxidoreductase</keyword>
<dbReference type="PANTHER" id="PTHR43498">
    <property type="entry name" value="FERREDOXIN:COB-COM HETERODISULFIDE REDUCTASE SUBUNIT A"/>
    <property type="match status" value="1"/>
</dbReference>
<evidence type="ECO:0000256" key="3">
    <source>
        <dbReference type="ARBA" id="ARBA00023002"/>
    </source>
</evidence>
<dbReference type="EMBL" id="FQXV01000001">
    <property type="protein sequence ID" value="SHH60552.1"/>
    <property type="molecule type" value="Genomic_DNA"/>
</dbReference>
<dbReference type="SUPFAM" id="SSF51905">
    <property type="entry name" value="FAD/NAD(P)-binding domain"/>
    <property type="match status" value="1"/>
</dbReference>
<dbReference type="Pfam" id="PF12831">
    <property type="entry name" value="FAD_oxidored"/>
    <property type="match status" value="1"/>
</dbReference>
<gene>
    <name evidence="6" type="ORF">SAMN02745823_00447</name>
</gene>
<keyword evidence="5" id="KW-0411">Iron-sulfur</keyword>
<keyword evidence="4" id="KW-0408">Iron</keyword>
<evidence type="ECO:0000256" key="5">
    <source>
        <dbReference type="ARBA" id="ARBA00023014"/>
    </source>
</evidence>
<evidence type="ECO:0000256" key="4">
    <source>
        <dbReference type="ARBA" id="ARBA00023004"/>
    </source>
</evidence>
<accession>A0A1M5UC12</accession>
<evidence type="ECO:0000313" key="7">
    <source>
        <dbReference type="Proteomes" id="UP000183995"/>
    </source>
</evidence>
<dbReference type="AlphaFoldDB" id="A0A1M5UC12"/>